<gene>
    <name evidence="1" type="ORF">PYTT_2207</name>
</gene>
<dbReference type="EMBL" id="LT629973">
    <property type="protein sequence ID" value="SEH97348.1"/>
    <property type="molecule type" value="Genomic_DNA"/>
</dbReference>
<organism evidence="1 2">
    <name type="scientific">Akkermansia glycaniphila</name>
    <dbReference type="NCBI Taxonomy" id="1679444"/>
    <lineage>
        <taxon>Bacteria</taxon>
        <taxon>Pseudomonadati</taxon>
        <taxon>Verrucomicrobiota</taxon>
        <taxon>Verrucomicrobiia</taxon>
        <taxon>Verrucomicrobiales</taxon>
        <taxon>Akkermansiaceae</taxon>
        <taxon>Akkermansia</taxon>
    </lineage>
</organism>
<evidence type="ECO:0000313" key="1">
    <source>
        <dbReference type="EMBL" id="SEH97348.1"/>
    </source>
</evidence>
<name>A0A1H6M7U6_9BACT</name>
<dbReference type="Proteomes" id="UP000176204">
    <property type="component" value="Chromosome I"/>
</dbReference>
<sequence>MLKIIFFLYCSCQCLIMGKAPSSVLEFQFNPPREDSIVNISSSKIGGWKWFDLYAEIRAAEQSNKISGEKLRLQLDGKPVFDCIGMEAYRFNDDTVRDVLDPTLLLVLRNRYISVIMHCIEYPTGSGQYVFRDLNMSKRLFNIDKLEDIEAFKKIYLRSDSTIGLFPDYQEDAMNVLQAMRDLQQRLNSRKMRLPLTPGWIIFPEMHNNNQILLSELGVTSQQELEKLIEFQNKCQNEVFYFDRKNGPRQLLRKIERARNQYPTIIPDMGVPD</sequence>
<protein>
    <submittedName>
        <fullName evidence="1">Uncharacterized protein</fullName>
    </submittedName>
</protein>
<proteinExistence type="predicted"/>
<dbReference type="KEGG" id="agl:PYTT_2207"/>
<accession>A0A1H6M7U6</accession>
<reference evidence="2" key="1">
    <citation type="submission" date="2016-09" db="EMBL/GenBank/DDBJ databases">
        <authorList>
            <person name="Koehorst J."/>
        </authorList>
    </citation>
    <scope>NUCLEOTIDE SEQUENCE [LARGE SCALE GENOMIC DNA]</scope>
</reference>
<dbReference type="AlphaFoldDB" id="A0A1H6M7U6"/>
<evidence type="ECO:0000313" key="2">
    <source>
        <dbReference type="Proteomes" id="UP000176204"/>
    </source>
</evidence>
<keyword evidence="2" id="KW-1185">Reference proteome</keyword>